<sequence>MADAELKQLSPLSVATLQIVKVRPHQKSDWKLHRRT</sequence>
<accession>A0A7J8ST42</accession>
<evidence type="ECO:0000313" key="1">
    <source>
        <dbReference type="EMBL" id="MBA0628995.1"/>
    </source>
</evidence>
<organism evidence="1 2">
    <name type="scientific">Gossypium davidsonii</name>
    <name type="common">Davidson's cotton</name>
    <name type="synonym">Gossypium klotzschianum subsp. davidsonii</name>
    <dbReference type="NCBI Taxonomy" id="34287"/>
    <lineage>
        <taxon>Eukaryota</taxon>
        <taxon>Viridiplantae</taxon>
        <taxon>Streptophyta</taxon>
        <taxon>Embryophyta</taxon>
        <taxon>Tracheophyta</taxon>
        <taxon>Spermatophyta</taxon>
        <taxon>Magnoliopsida</taxon>
        <taxon>eudicotyledons</taxon>
        <taxon>Gunneridae</taxon>
        <taxon>Pentapetalae</taxon>
        <taxon>rosids</taxon>
        <taxon>malvids</taxon>
        <taxon>Malvales</taxon>
        <taxon>Malvaceae</taxon>
        <taxon>Malvoideae</taxon>
        <taxon>Gossypium</taxon>
    </lineage>
</organism>
<dbReference type="AlphaFoldDB" id="A0A7J8ST42"/>
<evidence type="ECO:0000313" key="2">
    <source>
        <dbReference type="Proteomes" id="UP000593561"/>
    </source>
</evidence>
<keyword evidence="2" id="KW-1185">Reference proteome</keyword>
<comment type="caution">
    <text evidence="1">The sequence shown here is derived from an EMBL/GenBank/DDBJ whole genome shotgun (WGS) entry which is preliminary data.</text>
</comment>
<feature type="non-terminal residue" evidence="1">
    <location>
        <position position="36"/>
    </location>
</feature>
<proteinExistence type="predicted"/>
<reference evidence="1 2" key="1">
    <citation type="journal article" date="2019" name="Genome Biol. Evol.">
        <title>Insights into the evolution of the New World diploid cottons (Gossypium, subgenus Houzingenia) based on genome sequencing.</title>
        <authorList>
            <person name="Grover C.E."/>
            <person name="Arick M.A. 2nd"/>
            <person name="Thrash A."/>
            <person name="Conover J.L."/>
            <person name="Sanders W.S."/>
            <person name="Peterson D.G."/>
            <person name="Frelichowski J.E."/>
            <person name="Scheffler J.A."/>
            <person name="Scheffler B.E."/>
            <person name="Wendel J.F."/>
        </authorList>
    </citation>
    <scope>NUCLEOTIDE SEQUENCE [LARGE SCALE GENOMIC DNA]</scope>
    <source>
        <strain evidence="1">27</strain>
        <tissue evidence="1">Leaf</tissue>
    </source>
</reference>
<protein>
    <submittedName>
        <fullName evidence="1">Uncharacterized protein</fullName>
    </submittedName>
</protein>
<dbReference type="EMBL" id="JABFAC010000011">
    <property type="protein sequence ID" value="MBA0628995.1"/>
    <property type="molecule type" value="Genomic_DNA"/>
</dbReference>
<gene>
    <name evidence="1" type="ORF">Godav_023620</name>
</gene>
<name>A0A7J8ST42_GOSDV</name>
<dbReference type="Proteomes" id="UP000593561">
    <property type="component" value="Unassembled WGS sequence"/>
</dbReference>